<keyword evidence="1 4" id="KW-0808">Transferase</keyword>
<dbReference type="RefSeq" id="WP_088817962.1">
    <property type="nucleotide sequence ID" value="NZ_FYEZ01000001.1"/>
</dbReference>
<protein>
    <submittedName>
        <fullName evidence="4">Acetyltransferase (GNAT) domain-containing protein</fullName>
    </submittedName>
</protein>
<reference evidence="4 5" key="1">
    <citation type="submission" date="2017-06" db="EMBL/GenBank/DDBJ databases">
        <authorList>
            <person name="Kim H.J."/>
            <person name="Triplett B.A."/>
        </authorList>
    </citation>
    <scope>NUCLEOTIDE SEQUENCE [LARGE SCALE GENOMIC DNA]</scope>
    <source>
        <strain evidence="4 5">DSM 22179</strain>
    </source>
</reference>
<keyword evidence="5" id="KW-1185">Reference proteome</keyword>
<dbReference type="PANTHER" id="PTHR43626:SF4">
    <property type="entry name" value="GCN5-RELATED N-ACETYLTRANSFERASE 2, CHLOROPLASTIC"/>
    <property type="match status" value="1"/>
</dbReference>
<organism evidence="4 5">
    <name type="scientific">Kytococcus aerolatus</name>
    <dbReference type="NCBI Taxonomy" id="592308"/>
    <lineage>
        <taxon>Bacteria</taxon>
        <taxon>Bacillati</taxon>
        <taxon>Actinomycetota</taxon>
        <taxon>Actinomycetes</taxon>
        <taxon>Micrococcales</taxon>
        <taxon>Kytococcaceae</taxon>
        <taxon>Kytococcus</taxon>
    </lineage>
</organism>
<proteinExistence type="predicted"/>
<name>A0A212TED3_9MICO</name>
<accession>A0A212TED3</accession>
<dbReference type="OrthoDB" id="3190820at2"/>
<gene>
    <name evidence="4" type="ORF">SAMN05445756_1062</name>
</gene>
<evidence type="ECO:0000313" key="4">
    <source>
        <dbReference type="EMBL" id="SNC64191.1"/>
    </source>
</evidence>
<keyword evidence="2" id="KW-0012">Acyltransferase</keyword>
<feature type="domain" description="N-acetyltransferase" evidence="3">
    <location>
        <begin position="7"/>
        <end position="140"/>
    </location>
</feature>
<dbReference type="SUPFAM" id="SSF55729">
    <property type="entry name" value="Acyl-CoA N-acyltransferases (Nat)"/>
    <property type="match status" value="1"/>
</dbReference>
<dbReference type="EMBL" id="FYEZ01000001">
    <property type="protein sequence ID" value="SNC64191.1"/>
    <property type="molecule type" value="Genomic_DNA"/>
</dbReference>
<dbReference type="PROSITE" id="PS51186">
    <property type="entry name" value="GNAT"/>
    <property type="match status" value="1"/>
</dbReference>
<evidence type="ECO:0000259" key="3">
    <source>
        <dbReference type="PROSITE" id="PS51186"/>
    </source>
</evidence>
<dbReference type="Pfam" id="PF13508">
    <property type="entry name" value="Acetyltransf_7"/>
    <property type="match status" value="1"/>
</dbReference>
<dbReference type="GO" id="GO:0005737">
    <property type="term" value="C:cytoplasm"/>
    <property type="evidence" value="ECO:0007669"/>
    <property type="project" value="TreeGrafter"/>
</dbReference>
<sequence length="140" mass="15267">MSTPEGITLHDEPPGIDEYRAMRRDAGLSTKTPEQAAPALRNSWAWVTARDESARLVGMGRLLGDGGWYFQVADMATAPDCQGRGIGRAVLTRLLDRVEAEAPANPYVTLMGDAPGRKLYESMGFVDAMPESMGMVLRRP</sequence>
<dbReference type="AlphaFoldDB" id="A0A212TED3"/>
<dbReference type="InterPro" id="IPR016181">
    <property type="entry name" value="Acyl_CoA_acyltransferase"/>
</dbReference>
<evidence type="ECO:0000256" key="1">
    <source>
        <dbReference type="ARBA" id="ARBA00022679"/>
    </source>
</evidence>
<dbReference type="Gene3D" id="3.40.630.30">
    <property type="match status" value="1"/>
</dbReference>
<dbReference type="Proteomes" id="UP000198122">
    <property type="component" value="Unassembled WGS sequence"/>
</dbReference>
<evidence type="ECO:0000313" key="5">
    <source>
        <dbReference type="Proteomes" id="UP000198122"/>
    </source>
</evidence>
<dbReference type="InterPro" id="IPR045039">
    <property type="entry name" value="NSI-like"/>
</dbReference>
<dbReference type="CDD" id="cd04301">
    <property type="entry name" value="NAT_SF"/>
    <property type="match status" value="1"/>
</dbReference>
<dbReference type="GO" id="GO:0008080">
    <property type="term" value="F:N-acetyltransferase activity"/>
    <property type="evidence" value="ECO:0007669"/>
    <property type="project" value="InterPro"/>
</dbReference>
<evidence type="ECO:0000256" key="2">
    <source>
        <dbReference type="ARBA" id="ARBA00023315"/>
    </source>
</evidence>
<dbReference type="PANTHER" id="PTHR43626">
    <property type="entry name" value="ACYL-COA N-ACYLTRANSFERASE"/>
    <property type="match status" value="1"/>
</dbReference>
<dbReference type="InterPro" id="IPR000182">
    <property type="entry name" value="GNAT_dom"/>
</dbReference>